<sequence length="259" mass="29614">MSNYLSQDFCFCILAFRAKYRNLAKELAGTLDKHSPGTTLVIGTDQPQEFQNCSNVFAFKLQQKGILHCYHDKRFVIQAALKKFPTAIQIDADTKIIADISPEIPYLEGLAAGHIENIVEHAQKYNPERLIYLQKIVDKLDLSLENVSYVGESLFAVTADSKKSEEFIKYWDFIARYLEIHGIHSGEGNAIGMAAAKAGLKVYNPSWLGKINSVRQHLDASDRKSQRTQWDILQRKLAYHYRLNKARIISLKDFDFFYS</sequence>
<reference evidence="1 2" key="1">
    <citation type="submission" date="2017-06" db="EMBL/GenBank/DDBJ databases">
        <title>Genome sequencing of cyanobaciteial culture collection at National Institute for Environmental Studies (NIES).</title>
        <authorList>
            <person name="Hirose Y."/>
            <person name="Shimura Y."/>
            <person name="Fujisawa T."/>
            <person name="Nakamura Y."/>
            <person name="Kawachi M."/>
        </authorList>
    </citation>
    <scope>NUCLEOTIDE SEQUENCE [LARGE SCALE GENOMIC DNA]</scope>
    <source>
        <strain evidence="1 2">NIES-21</strain>
    </source>
</reference>
<accession>A0A1Z4GAU7</accession>
<dbReference type="EMBL" id="AP018174">
    <property type="protein sequence ID" value="BAY14612.1"/>
    <property type="molecule type" value="Genomic_DNA"/>
</dbReference>
<evidence type="ECO:0000313" key="2">
    <source>
        <dbReference type="Proteomes" id="UP000218287"/>
    </source>
</evidence>
<gene>
    <name evidence="1" type="ORF">NIES21_03690</name>
</gene>
<keyword evidence="2" id="KW-1185">Reference proteome</keyword>
<protein>
    <submittedName>
        <fullName evidence="1">Uncharacterized protein</fullName>
    </submittedName>
</protein>
<dbReference type="OrthoDB" id="479717at2"/>
<name>A0A1Z4GAU7_9CYAN</name>
<dbReference type="Proteomes" id="UP000218287">
    <property type="component" value="Chromosome"/>
</dbReference>
<evidence type="ECO:0000313" key="1">
    <source>
        <dbReference type="EMBL" id="BAY14612.1"/>
    </source>
</evidence>
<organism evidence="1 2">
    <name type="scientific">Anabaenopsis circularis NIES-21</name>
    <dbReference type="NCBI Taxonomy" id="1085406"/>
    <lineage>
        <taxon>Bacteria</taxon>
        <taxon>Bacillati</taxon>
        <taxon>Cyanobacteriota</taxon>
        <taxon>Cyanophyceae</taxon>
        <taxon>Nostocales</taxon>
        <taxon>Nodulariaceae</taxon>
        <taxon>Anabaenopsis</taxon>
    </lineage>
</organism>
<proteinExistence type="predicted"/>
<dbReference type="AlphaFoldDB" id="A0A1Z4GAU7"/>